<gene>
    <name evidence="2" type="ORF">C1J01_28500</name>
</gene>
<feature type="non-terminal residue" evidence="2">
    <location>
        <position position="30"/>
    </location>
</feature>
<dbReference type="RefSeq" id="WP_146615757.1">
    <property type="nucleotide sequence ID" value="NZ_POUD01000141.1"/>
</dbReference>
<accession>A0A2W2EX51</accession>
<evidence type="ECO:0000259" key="1">
    <source>
        <dbReference type="Pfam" id="PF12323"/>
    </source>
</evidence>
<dbReference type="InterPro" id="IPR021027">
    <property type="entry name" value="Transposase_put_HTH"/>
</dbReference>
<dbReference type="Pfam" id="PF12323">
    <property type="entry name" value="HTH_OrfB_IS605"/>
    <property type="match status" value="1"/>
</dbReference>
<sequence length="30" mass="3395">MSRYRLAPTPAQGQALLEHCGHARFVWNLA</sequence>
<feature type="domain" description="Transposase putative helix-turn-helix" evidence="1">
    <location>
        <begin position="3"/>
        <end position="30"/>
    </location>
</feature>
<dbReference type="AlphaFoldDB" id="A0A2W2EX51"/>
<comment type="caution">
    <text evidence="2">The sequence shown here is derived from an EMBL/GenBank/DDBJ whole genome shotgun (WGS) entry which is preliminary data.</text>
</comment>
<reference evidence="2 3" key="1">
    <citation type="submission" date="2018-01" db="EMBL/GenBank/DDBJ databases">
        <title>Draft genome sequence of Nonomuraea sp. KC333.</title>
        <authorList>
            <person name="Sahin N."/>
            <person name="Saygin H."/>
            <person name="Ay H."/>
        </authorList>
    </citation>
    <scope>NUCLEOTIDE SEQUENCE [LARGE SCALE GENOMIC DNA]</scope>
    <source>
        <strain evidence="2 3">KC333</strain>
    </source>
</reference>
<evidence type="ECO:0000313" key="3">
    <source>
        <dbReference type="Proteomes" id="UP000249304"/>
    </source>
</evidence>
<dbReference type="EMBL" id="POUD01000141">
    <property type="protein sequence ID" value="PZG13977.1"/>
    <property type="molecule type" value="Genomic_DNA"/>
</dbReference>
<evidence type="ECO:0000313" key="2">
    <source>
        <dbReference type="EMBL" id="PZG13977.1"/>
    </source>
</evidence>
<protein>
    <recommendedName>
        <fullName evidence="1">Transposase putative helix-turn-helix domain-containing protein</fullName>
    </recommendedName>
</protein>
<name>A0A2W2EX51_9ACTN</name>
<keyword evidence="3" id="KW-1185">Reference proteome</keyword>
<organism evidence="2 3">
    <name type="scientific">Nonomuraea aridisoli</name>
    <dbReference type="NCBI Taxonomy" id="2070368"/>
    <lineage>
        <taxon>Bacteria</taxon>
        <taxon>Bacillati</taxon>
        <taxon>Actinomycetota</taxon>
        <taxon>Actinomycetes</taxon>
        <taxon>Streptosporangiales</taxon>
        <taxon>Streptosporangiaceae</taxon>
        <taxon>Nonomuraea</taxon>
    </lineage>
</organism>
<proteinExistence type="predicted"/>
<dbReference type="OrthoDB" id="6230307at2"/>
<dbReference type="Proteomes" id="UP000249304">
    <property type="component" value="Unassembled WGS sequence"/>
</dbReference>